<evidence type="ECO:0000256" key="3">
    <source>
        <dbReference type="ARBA" id="ARBA00023163"/>
    </source>
</evidence>
<dbReference type="GO" id="GO:0003677">
    <property type="term" value="F:DNA binding"/>
    <property type="evidence" value="ECO:0007669"/>
    <property type="project" value="UniProtKB-KW"/>
</dbReference>
<dbReference type="InterPro" id="IPR036388">
    <property type="entry name" value="WH-like_DNA-bd_sf"/>
</dbReference>
<dbReference type="SUPFAM" id="SSF48008">
    <property type="entry name" value="GntR ligand-binding domain-like"/>
    <property type="match status" value="1"/>
</dbReference>
<dbReference type="AlphaFoldDB" id="A0A0N7KX53"/>
<dbReference type="RefSeq" id="WP_073469032.1">
    <property type="nucleotide sequence ID" value="NZ_BBWQ01000009.1"/>
</dbReference>
<accession>A0A0N7KX53</accession>
<dbReference type="Pfam" id="PF00392">
    <property type="entry name" value="GntR"/>
    <property type="match status" value="1"/>
</dbReference>
<evidence type="ECO:0000256" key="4">
    <source>
        <dbReference type="SAM" id="MobiDB-lite"/>
    </source>
</evidence>
<keyword evidence="3" id="KW-0804">Transcription</keyword>
<dbReference type="PROSITE" id="PS50949">
    <property type="entry name" value="HTH_GNTR"/>
    <property type="match status" value="1"/>
</dbReference>
<dbReference type="Pfam" id="PF07729">
    <property type="entry name" value="FCD"/>
    <property type="match status" value="1"/>
</dbReference>
<dbReference type="CDD" id="cd07377">
    <property type="entry name" value="WHTH_GntR"/>
    <property type="match status" value="1"/>
</dbReference>
<dbReference type="SMART" id="SM00895">
    <property type="entry name" value="FCD"/>
    <property type="match status" value="1"/>
</dbReference>
<dbReference type="EMBL" id="LC066371">
    <property type="protein sequence ID" value="BAT25961.1"/>
    <property type="molecule type" value="Genomic_DNA"/>
</dbReference>
<organism evidence="6">
    <name type="scientific">Aureimonas altamirensis</name>
    <dbReference type="NCBI Taxonomy" id="370622"/>
    <lineage>
        <taxon>Bacteria</taxon>
        <taxon>Pseudomonadati</taxon>
        <taxon>Pseudomonadota</taxon>
        <taxon>Alphaproteobacteria</taxon>
        <taxon>Hyphomicrobiales</taxon>
        <taxon>Aurantimonadaceae</taxon>
        <taxon>Aureimonas</taxon>
    </lineage>
</organism>
<dbReference type="Gene3D" id="1.10.10.10">
    <property type="entry name" value="Winged helix-like DNA-binding domain superfamily/Winged helix DNA-binding domain"/>
    <property type="match status" value="1"/>
</dbReference>
<dbReference type="PANTHER" id="PTHR43537">
    <property type="entry name" value="TRANSCRIPTIONAL REGULATOR, GNTR FAMILY"/>
    <property type="match status" value="1"/>
</dbReference>
<dbReference type="InterPro" id="IPR036390">
    <property type="entry name" value="WH_DNA-bd_sf"/>
</dbReference>
<dbReference type="InterPro" id="IPR008920">
    <property type="entry name" value="TF_FadR/GntR_C"/>
</dbReference>
<dbReference type="SMART" id="SM00345">
    <property type="entry name" value="HTH_GNTR"/>
    <property type="match status" value="1"/>
</dbReference>
<protein>
    <submittedName>
        <fullName evidence="6">Transcriptional regulator, GntR family</fullName>
    </submittedName>
</protein>
<evidence type="ECO:0000256" key="2">
    <source>
        <dbReference type="ARBA" id="ARBA00023125"/>
    </source>
</evidence>
<keyword evidence="1" id="KW-0805">Transcription regulation</keyword>
<keyword evidence="2" id="KW-0238">DNA-binding</keyword>
<dbReference type="InterPro" id="IPR000524">
    <property type="entry name" value="Tscrpt_reg_HTH_GntR"/>
</dbReference>
<dbReference type="SUPFAM" id="SSF46785">
    <property type="entry name" value="Winged helix' DNA-binding domain"/>
    <property type="match status" value="1"/>
</dbReference>
<dbReference type="InterPro" id="IPR011711">
    <property type="entry name" value="GntR_C"/>
</dbReference>
<dbReference type="PANTHER" id="PTHR43537:SF49">
    <property type="entry name" value="TRANSCRIPTIONAL REGULATORY PROTEIN"/>
    <property type="match status" value="1"/>
</dbReference>
<dbReference type="Gene3D" id="1.20.120.530">
    <property type="entry name" value="GntR ligand-binding domain-like"/>
    <property type="match status" value="1"/>
</dbReference>
<sequence length="243" mass="26596">MTQTDKTMARRTQADMIREAIADRIVHGILLPGEPLDEAGLAGEFGVSRTPVREAIRQLESIGLALSRPHRGAVVTTLTEAEFQNIFLVMAELETLAARLCARAMTDDERCRLEALHASGEALVAAGEVERYRSHNDRFHDAIYGGSHNGFLEETARSVRRRVAPFRRLQFDADRRIDRSQEEHGRVVAAILAGDGGAAAEAMGIHMRIVGRTVGDVSGGLADRKPRMAPPPQAADRSRLVQS</sequence>
<feature type="region of interest" description="Disordered" evidence="4">
    <location>
        <begin position="220"/>
        <end position="243"/>
    </location>
</feature>
<evidence type="ECO:0000256" key="1">
    <source>
        <dbReference type="ARBA" id="ARBA00023015"/>
    </source>
</evidence>
<name>A0A0N7KX53_9HYPH</name>
<dbReference type="GO" id="GO:0003700">
    <property type="term" value="F:DNA-binding transcription factor activity"/>
    <property type="evidence" value="ECO:0007669"/>
    <property type="project" value="InterPro"/>
</dbReference>
<evidence type="ECO:0000313" key="6">
    <source>
        <dbReference type="EMBL" id="BAT25961.1"/>
    </source>
</evidence>
<evidence type="ECO:0000259" key="5">
    <source>
        <dbReference type="PROSITE" id="PS50949"/>
    </source>
</evidence>
<feature type="domain" description="HTH gntR-type" evidence="5">
    <location>
        <begin position="11"/>
        <end position="78"/>
    </location>
</feature>
<proteinExistence type="predicted"/>
<reference evidence="6" key="1">
    <citation type="journal article" date="2015" name="Proc. Natl. Acad. Sci. U.S.A.">
        <title>Bacterial clade with the ribosomal RNA operon on a small plasmid rather than the chromosome.</title>
        <authorList>
            <person name="Anda M."/>
            <person name="Ohtsubo Y."/>
            <person name="Okubo T."/>
            <person name="Sugawara M."/>
            <person name="Nagata Y."/>
            <person name="Tsuda M."/>
            <person name="Minamisawa K."/>
            <person name="Mitsui H."/>
        </authorList>
    </citation>
    <scope>NUCLEOTIDE SEQUENCE</scope>
    <source>
        <strain evidence="6">DSM 21988</strain>
    </source>
</reference>